<protein>
    <submittedName>
        <fullName evidence="2">Uncharacterized protein</fullName>
    </submittedName>
</protein>
<feature type="transmembrane region" description="Helical" evidence="1">
    <location>
        <begin position="71"/>
        <end position="88"/>
    </location>
</feature>
<keyword evidence="1" id="KW-1133">Transmembrane helix</keyword>
<accession>A0A921FBB9</accession>
<gene>
    <name evidence="2" type="ORF">K8V00_12265</name>
</gene>
<evidence type="ECO:0000313" key="3">
    <source>
        <dbReference type="Proteomes" id="UP000707535"/>
    </source>
</evidence>
<keyword evidence="1" id="KW-0812">Transmembrane</keyword>
<reference evidence="2" key="1">
    <citation type="journal article" date="2021" name="PeerJ">
        <title>Extensive microbial diversity within the chicken gut microbiome revealed by metagenomics and culture.</title>
        <authorList>
            <person name="Gilroy R."/>
            <person name="Ravi A."/>
            <person name="Getino M."/>
            <person name="Pursley I."/>
            <person name="Horton D.L."/>
            <person name="Alikhan N.F."/>
            <person name="Baker D."/>
            <person name="Gharbi K."/>
            <person name="Hall N."/>
            <person name="Watson M."/>
            <person name="Adriaenssens E.M."/>
            <person name="Foster-Nyarko E."/>
            <person name="Jarju S."/>
            <person name="Secka A."/>
            <person name="Antonio M."/>
            <person name="Oren A."/>
            <person name="Chaudhuri R.R."/>
            <person name="La Ragione R."/>
            <person name="Hildebrand F."/>
            <person name="Pallen M.J."/>
        </authorList>
    </citation>
    <scope>NUCLEOTIDE SEQUENCE</scope>
    <source>
        <strain evidence="2">CHK174-6876</strain>
    </source>
</reference>
<evidence type="ECO:0000313" key="2">
    <source>
        <dbReference type="EMBL" id="HJE98381.1"/>
    </source>
</evidence>
<evidence type="ECO:0000256" key="1">
    <source>
        <dbReference type="SAM" id="Phobius"/>
    </source>
</evidence>
<dbReference type="Proteomes" id="UP000707535">
    <property type="component" value="Unassembled WGS sequence"/>
</dbReference>
<sequence length="123" mass="14695">MIDWKYGFIRTIWWIPFIVGWLFLFYVRGPYLSTTGVVLLIIFFILGIFLFGKKSPYQEKNRQRTLEYFGFLFRTFLAILAILFLWGFNKNNENDPLISFIFPFFLAIADIIPAFFTKEASKY</sequence>
<dbReference type="AlphaFoldDB" id="A0A921FBB9"/>
<reference evidence="2" key="2">
    <citation type="submission" date="2021-09" db="EMBL/GenBank/DDBJ databases">
        <authorList>
            <person name="Gilroy R."/>
        </authorList>
    </citation>
    <scope>NUCLEOTIDE SEQUENCE</scope>
    <source>
        <strain evidence="2">CHK174-6876</strain>
    </source>
</reference>
<feature type="transmembrane region" description="Helical" evidence="1">
    <location>
        <begin position="100"/>
        <end position="117"/>
    </location>
</feature>
<organism evidence="2 3">
    <name type="scientific">Ligilactobacillus acidipiscis</name>
    <dbReference type="NCBI Taxonomy" id="89059"/>
    <lineage>
        <taxon>Bacteria</taxon>
        <taxon>Bacillati</taxon>
        <taxon>Bacillota</taxon>
        <taxon>Bacilli</taxon>
        <taxon>Lactobacillales</taxon>
        <taxon>Lactobacillaceae</taxon>
        <taxon>Ligilactobacillus</taxon>
    </lineage>
</organism>
<feature type="transmembrane region" description="Helical" evidence="1">
    <location>
        <begin position="7"/>
        <end position="26"/>
    </location>
</feature>
<comment type="caution">
    <text evidence="2">The sequence shown here is derived from an EMBL/GenBank/DDBJ whole genome shotgun (WGS) entry which is preliminary data.</text>
</comment>
<feature type="transmembrane region" description="Helical" evidence="1">
    <location>
        <begin position="32"/>
        <end position="51"/>
    </location>
</feature>
<dbReference type="EMBL" id="DYXG01000125">
    <property type="protein sequence ID" value="HJE98381.1"/>
    <property type="molecule type" value="Genomic_DNA"/>
</dbReference>
<keyword evidence="1" id="KW-0472">Membrane</keyword>
<proteinExistence type="predicted"/>
<name>A0A921FBB9_9LACO</name>